<keyword evidence="3" id="KW-1185">Reference proteome</keyword>
<organism evidence="2 3">
    <name type="scientific">Marivirga atlantica</name>
    <dbReference type="NCBI Taxonomy" id="1548457"/>
    <lineage>
        <taxon>Bacteria</taxon>
        <taxon>Pseudomonadati</taxon>
        <taxon>Bacteroidota</taxon>
        <taxon>Cytophagia</taxon>
        <taxon>Cytophagales</taxon>
        <taxon>Marivirgaceae</taxon>
        <taxon>Marivirga</taxon>
    </lineage>
</organism>
<dbReference type="CDD" id="cd00158">
    <property type="entry name" value="RHOD"/>
    <property type="match status" value="1"/>
</dbReference>
<dbReference type="PANTHER" id="PTHR43031">
    <property type="entry name" value="FAD-DEPENDENT OXIDOREDUCTASE"/>
    <property type="match status" value="1"/>
</dbReference>
<evidence type="ECO:0000313" key="2">
    <source>
        <dbReference type="EMBL" id="MBL0765861.1"/>
    </source>
</evidence>
<protein>
    <submittedName>
        <fullName evidence="2">Rhodanese-like domain-containing protein</fullName>
    </submittedName>
</protein>
<sequence length="109" mass="12091">MPRYTNLKMEAFEKQITSDPNAIVLDVRTPAEYADGHLEMAINVPNIKEIIDSLDPSKHYFLHCRVGGRSAVASLVLANRGFQHVFNLSDLIENTSLPLVKNKAKSLAA</sequence>
<dbReference type="SMART" id="SM00450">
    <property type="entry name" value="RHOD"/>
    <property type="match status" value="1"/>
</dbReference>
<gene>
    <name evidence="2" type="ORF">JKP34_11405</name>
</gene>
<dbReference type="InterPro" id="IPR050229">
    <property type="entry name" value="GlpE_sulfurtransferase"/>
</dbReference>
<dbReference type="InterPro" id="IPR036873">
    <property type="entry name" value="Rhodanese-like_dom_sf"/>
</dbReference>
<dbReference type="EMBL" id="JAERQG010000002">
    <property type="protein sequence ID" value="MBL0765861.1"/>
    <property type="molecule type" value="Genomic_DNA"/>
</dbReference>
<dbReference type="Proteomes" id="UP000642920">
    <property type="component" value="Unassembled WGS sequence"/>
</dbReference>
<dbReference type="Gene3D" id="3.40.250.10">
    <property type="entry name" value="Rhodanese-like domain"/>
    <property type="match status" value="1"/>
</dbReference>
<dbReference type="InterPro" id="IPR001763">
    <property type="entry name" value="Rhodanese-like_dom"/>
</dbReference>
<dbReference type="Pfam" id="PF00581">
    <property type="entry name" value="Rhodanese"/>
    <property type="match status" value="1"/>
</dbReference>
<dbReference type="PROSITE" id="PS50206">
    <property type="entry name" value="RHODANESE_3"/>
    <property type="match status" value="1"/>
</dbReference>
<dbReference type="SUPFAM" id="SSF52821">
    <property type="entry name" value="Rhodanese/Cell cycle control phosphatase"/>
    <property type="match status" value="1"/>
</dbReference>
<evidence type="ECO:0000259" key="1">
    <source>
        <dbReference type="PROSITE" id="PS50206"/>
    </source>
</evidence>
<reference evidence="2" key="1">
    <citation type="submission" date="2021-01" db="EMBL/GenBank/DDBJ databases">
        <title>Marivirga sp. nov., isolated from intertidal surface sediments.</title>
        <authorList>
            <person name="Zhang M."/>
        </authorList>
    </citation>
    <scope>NUCLEOTIDE SEQUENCE</scope>
    <source>
        <strain evidence="2">SM1354</strain>
    </source>
</reference>
<dbReference type="RefSeq" id="WP_201921276.1">
    <property type="nucleotide sequence ID" value="NZ_JAERQG010000002.1"/>
</dbReference>
<dbReference type="PANTHER" id="PTHR43031:SF1">
    <property type="entry name" value="PYRIDINE NUCLEOTIDE-DISULPHIDE OXIDOREDUCTASE"/>
    <property type="match status" value="1"/>
</dbReference>
<accession>A0A937DK46</accession>
<feature type="domain" description="Rhodanese" evidence="1">
    <location>
        <begin position="18"/>
        <end position="101"/>
    </location>
</feature>
<dbReference type="AlphaFoldDB" id="A0A937DK46"/>
<name>A0A937DK46_9BACT</name>
<evidence type="ECO:0000313" key="3">
    <source>
        <dbReference type="Proteomes" id="UP000642920"/>
    </source>
</evidence>
<proteinExistence type="predicted"/>
<comment type="caution">
    <text evidence="2">The sequence shown here is derived from an EMBL/GenBank/DDBJ whole genome shotgun (WGS) entry which is preliminary data.</text>
</comment>